<evidence type="ECO:0000313" key="3">
    <source>
        <dbReference type="Proteomes" id="UP000475862"/>
    </source>
</evidence>
<dbReference type="PANTHER" id="PTHR46599:SF3">
    <property type="entry name" value="PIGGYBAC TRANSPOSABLE ELEMENT-DERIVED PROTEIN 4"/>
    <property type="match status" value="1"/>
</dbReference>
<dbReference type="AlphaFoldDB" id="A0A6G0TA55"/>
<dbReference type="EMBL" id="VYZN01000048">
    <property type="protein sequence ID" value="KAE9528897.1"/>
    <property type="molecule type" value="Genomic_DNA"/>
</dbReference>
<feature type="domain" description="PiggyBac transposable element-derived protein" evidence="1">
    <location>
        <begin position="34"/>
        <end position="93"/>
    </location>
</feature>
<keyword evidence="3" id="KW-1185">Reference proteome</keyword>
<dbReference type="PANTHER" id="PTHR46599">
    <property type="entry name" value="PIGGYBAC TRANSPOSABLE ELEMENT-DERIVED PROTEIN 4"/>
    <property type="match status" value="1"/>
</dbReference>
<reference evidence="2 3" key="1">
    <citation type="submission" date="2019-08" db="EMBL/GenBank/DDBJ databases">
        <title>The genome of the soybean aphid Biotype 1, its phylome, world population structure and adaptation to the North American continent.</title>
        <authorList>
            <person name="Giordano R."/>
            <person name="Donthu R.K."/>
            <person name="Hernandez A.G."/>
            <person name="Wright C.L."/>
            <person name="Zimin A.V."/>
        </authorList>
    </citation>
    <scope>NUCLEOTIDE SEQUENCE [LARGE SCALE GENOMIC DNA]</scope>
    <source>
        <tissue evidence="2">Whole aphids</tissue>
    </source>
</reference>
<protein>
    <recommendedName>
        <fullName evidence="1">PiggyBac transposable element-derived protein domain-containing protein</fullName>
    </recommendedName>
</protein>
<comment type="caution">
    <text evidence="2">The sequence shown here is derived from an EMBL/GenBank/DDBJ whole genome shotgun (WGS) entry which is preliminary data.</text>
</comment>
<organism evidence="2 3">
    <name type="scientific">Aphis glycines</name>
    <name type="common">Soybean aphid</name>
    <dbReference type="NCBI Taxonomy" id="307491"/>
    <lineage>
        <taxon>Eukaryota</taxon>
        <taxon>Metazoa</taxon>
        <taxon>Ecdysozoa</taxon>
        <taxon>Arthropoda</taxon>
        <taxon>Hexapoda</taxon>
        <taxon>Insecta</taxon>
        <taxon>Pterygota</taxon>
        <taxon>Neoptera</taxon>
        <taxon>Paraneoptera</taxon>
        <taxon>Hemiptera</taxon>
        <taxon>Sternorrhyncha</taxon>
        <taxon>Aphidomorpha</taxon>
        <taxon>Aphidoidea</taxon>
        <taxon>Aphididae</taxon>
        <taxon>Aphidini</taxon>
        <taxon>Aphis</taxon>
        <taxon>Aphis</taxon>
    </lineage>
</organism>
<proteinExistence type="predicted"/>
<dbReference type="Pfam" id="PF13843">
    <property type="entry name" value="DDE_Tnp_1_7"/>
    <property type="match status" value="1"/>
</dbReference>
<accession>A0A6G0TA55</accession>
<evidence type="ECO:0000313" key="2">
    <source>
        <dbReference type="EMBL" id="KAE9528897.1"/>
    </source>
</evidence>
<dbReference type="Proteomes" id="UP000475862">
    <property type="component" value="Unassembled WGS sequence"/>
</dbReference>
<gene>
    <name evidence="2" type="ORF">AGLY_012472</name>
</gene>
<dbReference type="OrthoDB" id="6596357at2759"/>
<sequence length="239" mass="28153">MLQMKYLSVPAISVPSERVFSKAGQITNDRTQILNFNYNNIFHTNCLSLDESLLLHRGHLLFRQYMKPKKAGYGIKFFELCTPDGFVLNMDIISLSKELLHRKILRSNRKGNPKCVTTKKLKPGEYIWRRQEKKYVSMCKDKKDVLAITTKYHPQFYHQKIDFEIGIDRSVQMVKYYSSPRKQPRWNKKVLLHLLDITVWNNVTANQMFNSPKQRSKKLTTNARRRTTLSRKNPITSIV</sequence>
<dbReference type="InterPro" id="IPR029526">
    <property type="entry name" value="PGBD"/>
</dbReference>
<name>A0A6G0TA55_APHGL</name>
<evidence type="ECO:0000259" key="1">
    <source>
        <dbReference type="Pfam" id="PF13843"/>
    </source>
</evidence>